<reference evidence="1 2" key="1">
    <citation type="submission" date="2018-06" db="EMBL/GenBank/DDBJ databases">
        <authorList>
            <consortium name="Pathogen Informatics"/>
            <person name="Doyle S."/>
        </authorList>
    </citation>
    <scope>NUCLEOTIDE SEQUENCE [LARGE SCALE GENOMIC DNA]</scope>
    <source>
        <strain evidence="1 2">NCTC11679</strain>
    </source>
</reference>
<dbReference type="AlphaFoldDB" id="A0A378CAL3"/>
<gene>
    <name evidence="1" type="ORF">NCTC11679_03539</name>
</gene>
<name>A0A378CAL3_KLEPN</name>
<protein>
    <submittedName>
        <fullName evidence="1">Uncharacterized protein</fullName>
    </submittedName>
</protein>
<dbReference type="Proteomes" id="UP000255239">
    <property type="component" value="Unassembled WGS sequence"/>
</dbReference>
<dbReference type="EMBL" id="UGMG01000001">
    <property type="protein sequence ID" value="STV65958.1"/>
    <property type="molecule type" value="Genomic_DNA"/>
</dbReference>
<organism evidence="1 2">
    <name type="scientific">Klebsiella pneumoniae</name>
    <dbReference type="NCBI Taxonomy" id="573"/>
    <lineage>
        <taxon>Bacteria</taxon>
        <taxon>Pseudomonadati</taxon>
        <taxon>Pseudomonadota</taxon>
        <taxon>Gammaproteobacteria</taxon>
        <taxon>Enterobacterales</taxon>
        <taxon>Enterobacteriaceae</taxon>
        <taxon>Klebsiella/Raoultella group</taxon>
        <taxon>Klebsiella</taxon>
        <taxon>Klebsiella pneumoniae complex</taxon>
    </lineage>
</organism>
<accession>A0A378CAL3</accession>
<proteinExistence type="predicted"/>
<evidence type="ECO:0000313" key="1">
    <source>
        <dbReference type="EMBL" id="STV65958.1"/>
    </source>
</evidence>
<sequence length="101" mass="11066">MAPFSPVKGWQRFELQIDRRFLRTEQGVKIDVGDPAQGDFARLLAPDSAGQVLQFDMGVGNAFQTNIFGEMVSLLQGLVNLLLAYRVLGQLITAAQQAADN</sequence>
<evidence type="ECO:0000313" key="2">
    <source>
        <dbReference type="Proteomes" id="UP000255239"/>
    </source>
</evidence>